<evidence type="ECO:0000259" key="1">
    <source>
        <dbReference type="Pfam" id="PF04965"/>
    </source>
</evidence>
<proteinExistence type="predicted"/>
<dbReference type="InterPro" id="IPR007048">
    <property type="entry name" value="IraD/Gp25-like"/>
</dbReference>
<dbReference type="Proteomes" id="UP000015545">
    <property type="component" value="Segment"/>
</dbReference>
<dbReference type="RefSeq" id="YP_008433560.1">
    <property type="nucleotide sequence ID" value="NC_022096.1"/>
</dbReference>
<sequence length="132" mass="15396">MADMRNSPLYSDINLYVGRFSNKELVYDNEAINQNIFLIITTPIRTKWFRIRYGSNIPAYLFEPMDDMTAMRIRGEIQTLLTRNEELRVTIVSTRVVPDYVNQVYAVEIVYTAPDISDRPFTFQFGLNKQAA</sequence>
<dbReference type="Gene3D" id="3.10.450.40">
    <property type="match status" value="1"/>
</dbReference>
<dbReference type="Pfam" id="PF04965">
    <property type="entry name" value="GPW_gp25"/>
    <property type="match status" value="1"/>
</dbReference>
<accession>S5WBF0</accession>
<keyword evidence="3" id="KW-1185">Reference proteome</keyword>
<reference evidence="2 3" key="1">
    <citation type="journal article" date="2014" name="Genome Announc.">
        <title>Complete Genome Sequence of the Novel Giant Pseudomonas Phage PaBG.</title>
        <authorList>
            <person name="Sykilinda N.N."/>
            <person name="Bondar A.A."/>
            <person name="Gorshkova A.S."/>
            <person name="Kurochkina L.P."/>
            <person name="Kulikov E.E."/>
            <person name="Shneider M.M."/>
            <person name="Kadykov V.A."/>
            <person name="Solovjeva N.V."/>
            <person name="Kabilov M.R."/>
            <person name="Mesyanzhinov V.V."/>
            <person name="Vlassov V.V."/>
            <person name="Drukker V.V."/>
            <person name="Miroshnikov K.A."/>
        </authorList>
    </citation>
    <scope>NUCLEOTIDE SEQUENCE [LARGE SCALE GENOMIC DNA]</scope>
</reference>
<dbReference type="OrthoDB" id="13602at10239"/>
<evidence type="ECO:0000313" key="3">
    <source>
        <dbReference type="Proteomes" id="UP000015545"/>
    </source>
</evidence>
<dbReference type="EMBL" id="KF147891">
    <property type="protein sequence ID" value="AGS82113.1"/>
    <property type="molecule type" value="Genomic_DNA"/>
</dbReference>
<feature type="domain" description="IraD/Gp25-like" evidence="1">
    <location>
        <begin position="29"/>
        <end position="111"/>
    </location>
</feature>
<name>S5WBF0_9CAUD</name>
<organism evidence="2 3">
    <name type="scientific">Pseudomonas phage PaBG</name>
    <dbReference type="NCBI Taxonomy" id="1335230"/>
    <lineage>
        <taxon>Viruses</taxon>
        <taxon>Duplodnaviria</taxon>
        <taxon>Heunggongvirae</taxon>
        <taxon>Uroviricota</taxon>
        <taxon>Caudoviricetes</taxon>
        <taxon>Baikalvirus</taxon>
        <taxon>Baikalvirus PaBG</taxon>
    </lineage>
</organism>
<gene>
    <name evidence="2" type="ORF">PaBG_00230</name>
</gene>
<evidence type="ECO:0000313" key="2">
    <source>
        <dbReference type="EMBL" id="AGS82113.1"/>
    </source>
</evidence>
<dbReference type="KEGG" id="vg:16574915"/>
<dbReference type="SUPFAM" id="SSF160719">
    <property type="entry name" value="gpW/gp25-like"/>
    <property type="match status" value="1"/>
</dbReference>
<protein>
    <submittedName>
        <fullName evidence="2">Putative tail lysozyme</fullName>
    </submittedName>
</protein>